<proteinExistence type="predicted"/>
<reference evidence="2" key="1">
    <citation type="journal article" date="2023" name="Science">
        <title>Genome structures resolve the early diversification of teleost fishes.</title>
        <authorList>
            <person name="Parey E."/>
            <person name="Louis A."/>
            <person name="Montfort J."/>
            <person name="Bouchez O."/>
            <person name="Roques C."/>
            <person name="Iampietro C."/>
            <person name="Lluch J."/>
            <person name="Castinel A."/>
            <person name="Donnadieu C."/>
            <person name="Desvignes T."/>
            <person name="Floi Bucao C."/>
            <person name="Jouanno E."/>
            <person name="Wen M."/>
            <person name="Mejri S."/>
            <person name="Dirks R."/>
            <person name="Jansen H."/>
            <person name="Henkel C."/>
            <person name="Chen W.J."/>
            <person name="Zahm M."/>
            <person name="Cabau C."/>
            <person name="Klopp C."/>
            <person name="Thompson A.W."/>
            <person name="Robinson-Rechavi M."/>
            <person name="Braasch I."/>
            <person name="Lecointre G."/>
            <person name="Bobe J."/>
            <person name="Postlethwait J.H."/>
            <person name="Berthelot C."/>
            <person name="Roest Crollius H."/>
            <person name="Guiguen Y."/>
        </authorList>
    </citation>
    <scope>NUCLEOTIDE SEQUENCE</scope>
    <source>
        <strain evidence="2">NC1722</strain>
    </source>
</reference>
<gene>
    <name evidence="2" type="ORF">AAFF_G00045800</name>
</gene>
<dbReference type="AlphaFoldDB" id="A0AAD7VXX0"/>
<accession>A0AAD7VXX0</accession>
<comment type="caution">
    <text evidence="2">The sequence shown here is derived from an EMBL/GenBank/DDBJ whole genome shotgun (WGS) entry which is preliminary data.</text>
</comment>
<organism evidence="2 3">
    <name type="scientific">Aldrovandia affinis</name>
    <dbReference type="NCBI Taxonomy" id="143900"/>
    <lineage>
        <taxon>Eukaryota</taxon>
        <taxon>Metazoa</taxon>
        <taxon>Chordata</taxon>
        <taxon>Craniata</taxon>
        <taxon>Vertebrata</taxon>
        <taxon>Euteleostomi</taxon>
        <taxon>Actinopterygii</taxon>
        <taxon>Neopterygii</taxon>
        <taxon>Teleostei</taxon>
        <taxon>Notacanthiformes</taxon>
        <taxon>Halosauridae</taxon>
        <taxon>Aldrovandia</taxon>
    </lineage>
</organism>
<dbReference type="EMBL" id="JAINUG010001257">
    <property type="protein sequence ID" value="KAJ8357986.1"/>
    <property type="molecule type" value="Genomic_DNA"/>
</dbReference>
<feature type="compositionally biased region" description="Basic and acidic residues" evidence="1">
    <location>
        <begin position="13"/>
        <end position="25"/>
    </location>
</feature>
<evidence type="ECO:0000313" key="2">
    <source>
        <dbReference type="EMBL" id="KAJ8357986.1"/>
    </source>
</evidence>
<dbReference type="Proteomes" id="UP001221898">
    <property type="component" value="Unassembled WGS sequence"/>
</dbReference>
<sequence length="109" mass="12024">MKRNKPLMPSWGRHADYKRALDTSHGRTQRTPSMPPDNAAPSQFPTECSVAYLITLLTGKALTWATAIWTQQTPTCSTYNLFGEDALESSTTGSIHHAYPGLRASRITS</sequence>
<keyword evidence="3" id="KW-1185">Reference proteome</keyword>
<evidence type="ECO:0000313" key="3">
    <source>
        <dbReference type="Proteomes" id="UP001221898"/>
    </source>
</evidence>
<protein>
    <submittedName>
        <fullName evidence="2">Uncharacterized protein</fullName>
    </submittedName>
</protein>
<evidence type="ECO:0000256" key="1">
    <source>
        <dbReference type="SAM" id="MobiDB-lite"/>
    </source>
</evidence>
<feature type="region of interest" description="Disordered" evidence="1">
    <location>
        <begin position="1"/>
        <end position="42"/>
    </location>
</feature>
<name>A0AAD7VXX0_9TELE</name>